<evidence type="ECO:0000313" key="4">
    <source>
        <dbReference type="Proteomes" id="UP001258017"/>
    </source>
</evidence>
<evidence type="ECO:0000256" key="1">
    <source>
        <dbReference type="ARBA" id="ARBA00012493"/>
    </source>
</evidence>
<dbReference type="Gene3D" id="3.30.420.10">
    <property type="entry name" value="Ribonuclease H-like superfamily/Ribonuclease H"/>
    <property type="match status" value="1"/>
</dbReference>
<dbReference type="InterPro" id="IPR001584">
    <property type="entry name" value="Integrase_cat-core"/>
</dbReference>
<comment type="caution">
    <text evidence="3">The sequence shown here is derived from an EMBL/GenBank/DDBJ whole genome shotgun (WGS) entry which is preliminary data.</text>
</comment>
<sequence length="309" mass="36174">MIKEMHSEWCHIGVRQMVYKICPYYTAKNLTDNIRKICKNCEICIRNKSRGQDRYGLMSHLGPATKPFQIMSIDTIGGFGGQRSTKKYLHLLVDHFTRYAYILTSKTQNATDFIKLVKMVLETDKIDMILTDQYPGINSKEFKEFLEGNDVKLVFTAVNTPFSNGLNERLNQTLVNKMRCKLNEKGEKKAWTSIARECINKYNETEHSVTGFAPAYLLEGKNTSTLPQELRREINRESWIRDRKTALERTITSHTYNKNLFDKNRKHHEFNIGDLVNIENGNKLNRKKLDNLRIGPFHIKKKFRTHYTR</sequence>
<protein>
    <recommendedName>
        <fullName evidence="1">RNA-directed DNA polymerase</fullName>
        <ecNumber evidence="1">2.7.7.49</ecNumber>
    </recommendedName>
</protein>
<dbReference type="InterPro" id="IPR012337">
    <property type="entry name" value="RNaseH-like_sf"/>
</dbReference>
<dbReference type="InterPro" id="IPR041588">
    <property type="entry name" value="Integrase_H2C2"/>
</dbReference>
<reference evidence="3" key="2">
    <citation type="journal article" date="2023" name="Commun. Biol.">
        <title>Intrasexual cuticular hydrocarbon dimorphism in a wasp sheds light on hydrocarbon biosynthesis genes in Hymenoptera.</title>
        <authorList>
            <person name="Moris V.C."/>
            <person name="Podsiadlowski L."/>
            <person name="Martin S."/>
            <person name="Oeyen J.P."/>
            <person name="Donath A."/>
            <person name="Petersen M."/>
            <person name="Wilbrandt J."/>
            <person name="Misof B."/>
            <person name="Liedtke D."/>
            <person name="Thamm M."/>
            <person name="Scheiner R."/>
            <person name="Schmitt T."/>
            <person name="Niehuis O."/>
        </authorList>
    </citation>
    <scope>NUCLEOTIDE SEQUENCE</scope>
    <source>
        <strain evidence="3">GBR_01_08_01A</strain>
    </source>
</reference>
<dbReference type="SUPFAM" id="SSF53098">
    <property type="entry name" value="Ribonuclease H-like"/>
    <property type="match status" value="1"/>
</dbReference>
<proteinExistence type="predicted"/>
<dbReference type="EC" id="2.7.7.49" evidence="1"/>
<dbReference type="PROSITE" id="PS50994">
    <property type="entry name" value="INTEGRASE"/>
    <property type="match status" value="1"/>
</dbReference>
<dbReference type="GO" id="GO:0015074">
    <property type="term" value="P:DNA integration"/>
    <property type="evidence" value="ECO:0007669"/>
    <property type="project" value="InterPro"/>
</dbReference>
<accession>A0AAD9RA06</accession>
<dbReference type="GO" id="GO:0003676">
    <property type="term" value="F:nucleic acid binding"/>
    <property type="evidence" value="ECO:0007669"/>
    <property type="project" value="InterPro"/>
</dbReference>
<name>A0AAD9RA06_9HYME</name>
<dbReference type="AlphaFoldDB" id="A0AAD9RA06"/>
<dbReference type="PANTHER" id="PTHR37984:SF5">
    <property type="entry name" value="PROTEIN NYNRIN-LIKE"/>
    <property type="match status" value="1"/>
</dbReference>
<dbReference type="PANTHER" id="PTHR37984">
    <property type="entry name" value="PROTEIN CBG26694"/>
    <property type="match status" value="1"/>
</dbReference>
<dbReference type="GO" id="GO:0003964">
    <property type="term" value="F:RNA-directed DNA polymerase activity"/>
    <property type="evidence" value="ECO:0007669"/>
    <property type="project" value="UniProtKB-EC"/>
</dbReference>
<evidence type="ECO:0000259" key="2">
    <source>
        <dbReference type="PROSITE" id="PS50994"/>
    </source>
</evidence>
<keyword evidence="4" id="KW-1185">Reference proteome</keyword>
<dbReference type="Pfam" id="PF17921">
    <property type="entry name" value="Integrase_H2C2"/>
    <property type="match status" value="1"/>
</dbReference>
<feature type="domain" description="Integrase catalytic" evidence="2">
    <location>
        <begin position="63"/>
        <end position="222"/>
    </location>
</feature>
<dbReference type="Proteomes" id="UP001258017">
    <property type="component" value="Unassembled WGS sequence"/>
</dbReference>
<reference evidence="3" key="1">
    <citation type="submission" date="2021-08" db="EMBL/GenBank/DDBJ databases">
        <authorList>
            <person name="Misof B."/>
            <person name="Oliver O."/>
            <person name="Podsiadlowski L."/>
            <person name="Donath A."/>
            <person name="Peters R."/>
            <person name="Mayer C."/>
            <person name="Rust J."/>
            <person name="Gunkel S."/>
            <person name="Lesny P."/>
            <person name="Martin S."/>
            <person name="Oeyen J.P."/>
            <person name="Petersen M."/>
            <person name="Panagiotis P."/>
            <person name="Wilbrandt J."/>
            <person name="Tanja T."/>
        </authorList>
    </citation>
    <scope>NUCLEOTIDE SEQUENCE</scope>
    <source>
        <strain evidence="3">GBR_01_08_01A</strain>
        <tissue evidence="3">Thorax + abdomen</tissue>
    </source>
</reference>
<dbReference type="InterPro" id="IPR036397">
    <property type="entry name" value="RNaseH_sf"/>
</dbReference>
<gene>
    <name evidence="3" type="ORF">KPH14_012691</name>
</gene>
<dbReference type="EMBL" id="JAIFRP010004483">
    <property type="protein sequence ID" value="KAK2575226.1"/>
    <property type="molecule type" value="Genomic_DNA"/>
</dbReference>
<dbReference type="Pfam" id="PF00665">
    <property type="entry name" value="rve"/>
    <property type="match status" value="1"/>
</dbReference>
<evidence type="ECO:0000313" key="3">
    <source>
        <dbReference type="EMBL" id="KAK2575226.1"/>
    </source>
</evidence>
<dbReference type="InterPro" id="IPR050951">
    <property type="entry name" value="Retrovirus_Pol_polyprotein"/>
</dbReference>
<organism evidence="3 4">
    <name type="scientific">Odynerus spinipes</name>
    <dbReference type="NCBI Taxonomy" id="1348599"/>
    <lineage>
        <taxon>Eukaryota</taxon>
        <taxon>Metazoa</taxon>
        <taxon>Ecdysozoa</taxon>
        <taxon>Arthropoda</taxon>
        <taxon>Hexapoda</taxon>
        <taxon>Insecta</taxon>
        <taxon>Pterygota</taxon>
        <taxon>Neoptera</taxon>
        <taxon>Endopterygota</taxon>
        <taxon>Hymenoptera</taxon>
        <taxon>Apocrita</taxon>
        <taxon>Aculeata</taxon>
        <taxon>Vespoidea</taxon>
        <taxon>Vespidae</taxon>
        <taxon>Eumeninae</taxon>
        <taxon>Odynerus</taxon>
    </lineage>
</organism>